<reference evidence="1" key="1">
    <citation type="journal article" date="2023" name="Mol. Phylogenet. Evol.">
        <title>Genome-scale phylogeny and comparative genomics of the fungal order Sordariales.</title>
        <authorList>
            <person name="Hensen N."/>
            <person name="Bonometti L."/>
            <person name="Westerberg I."/>
            <person name="Brannstrom I.O."/>
            <person name="Guillou S."/>
            <person name="Cros-Aarteil S."/>
            <person name="Calhoun S."/>
            <person name="Haridas S."/>
            <person name="Kuo A."/>
            <person name="Mondo S."/>
            <person name="Pangilinan J."/>
            <person name="Riley R."/>
            <person name="LaButti K."/>
            <person name="Andreopoulos B."/>
            <person name="Lipzen A."/>
            <person name="Chen C."/>
            <person name="Yan M."/>
            <person name="Daum C."/>
            <person name="Ng V."/>
            <person name="Clum A."/>
            <person name="Steindorff A."/>
            <person name="Ohm R.A."/>
            <person name="Martin F."/>
            <person name="Silar P."/>
            <person name="Natvig D.O."/>
            <person name="Lalanne C."/>
            <person name="Gautier V."/>
            <person name="Ament-Velasquez S.L."/>
            <person name="Kruys A."/>
            <person name="Hutchinson M.I."/>
            <person name="Powell A.J."/>
            <person name="Barry K."/>
            <person name="Miller A.N."/>
            <person name="Grigoriev I.V."/>
            <person name="Debuchy R."/>
            <person name="Gladieux P."/>
            <person name="Hiltunen Thoren M."/>
            <person name="Johannesson H."/>
        </authorList>
    </citation>
    <scope>NUCLEOTIDE SEQUENCE</scope>
    <source>
        <strain evidence="1">CBS 359.72</strain>
    </source>
</reference>
<dbReference type="EMBL" id="MU857691">
    <property type="protein sequence ID" value="KAK4245791.1"/>
    <property type="molecule type" value="Genomic_DNA"/>
</dbReference>
<keyword evidence="2" id="KW-1185">Reference proteome</keyword>
<evidence type="ECO:0000313" key="1">
    <source>
        <dbReference type="EMBL" id="KAK4245791.1"/>
    </source>
</evidence>
<reference evidence="1" key="2">
    <citation type="submission" date="2023-05" db="EMBL/GenBank/DDBJ databases">
        <authorList>
            <consortium name="Lawrence Berkeley National Laboratory"/>
            <person name="Steindorff A."/>
            <person name="Hensen N."/>
            <person name="Bonometti L."/>
            <person name="Westerberg I."/>
            <person name="Brannstrom I.O."/>
            <person name="Guillou S."/>
            <person name="Cros-Aarteil S."/>
            <person name="Calhoun S."/>
            <person name="Haridas S."/>
            <person name="Kuo A."/>
            <person name="Mondo S."/>
            <person name="Pangilinan J."/>
            <person name="Riley R."/>
            <person name="Labutti K."/>
            <person name="Andreopoulos B."/>
            <person name="Lipzen A."/>
            <person name="Chen C."/>
            <person name="Yanf M."/>
            <person name="Daum C."/>
            <person name="Ng V."/>
            <person name="Clum A."/>
            <person name="Ohm R."/>
            <person name="Martin F."/>
            <person name="Silar P."/>
            <person name="Natvig D."/>
            <person name="Lalanne C."/>
            <person name="Gautier V."/>
            <person name="Ament-Velasquez S.L."/>
            <person name="Kruys A."/>
            <person name="Hutchinson M.I."/>
            <person name="Powell A.J."/>
            <person name="Barry K."/>
            <person name="Miller A.N."/>
            <person name="Grigoriev I.V."/>
            <person name="Debuchy R."/>
            <person name="Gladieux P."/>
            <person name="Thoren M.H."/>
            <person name="Johannesson H."/>
        </authorList>
    </citation>
    <scope>NUCLEOTIDE SEQUENCE</scope>
    <source>
        <strain evidence="1">CBS 359.72</strain>
    </source>
</reference>
<gene>
    <name evidence="1" type="ORF">C7999DRAFT_33864</name>
</gene>
<organism evidence="1 2">
    <name type="scientific">Corynascus novoguineensis</name>
    <dbReference type="NCBI Taxonomy" id="1126955"/>
    <lineage>
        <taxon>Eukaryota</taxon>
        <taxon>Fungi</taxon>
        <taxon>Dikarya</taxon>
        <taxon>Ascomycota</taxon>
        <taxon>Pezizomycotina</taxon>
        <taxon>Sordariomycetes</taxon>
        <taxon>Sordariomycetidae</taxon>
        <taxon>Sordariales</taxon>
        <taxon>Chaetomiaceae</taxon>
        <taxon>Corynascus</taxon>
    </lineage>
</organism>
<dbReference type="Proteomes" id="UP001303647">
    <property type="component" value="Unassembled WGS sequence"/>
</dbReference>
<comment type="caution">
    <text evidence="1">The sequence shown here is derived from an EMBL/GenBank/DDBJ whole genome shotgun (WGS) entry which is preliminary data.</text>
</comment>
<name>A0AAN7HDF2_9PEZI</name>
<sequence length="307" mass="34318">MLGSHVDHATPAAEAFVEDSHAAAAGTPPRDRFDELVDLMKGDTEPAKDQVGNKVVPKPPPVVVEDPIGDNTIGYDKTKAEENFNYLKDAHSVCQMFTNMQLVKDYPKGFDITKEAAQAFNVQAKLAYDAMLGPMGGVYSFGDGVHTKHSFDILMSEVHEKLLSTMFDGMKLDDGHKKQIDSQITNFVKALKDITIDGDHSTLDFALRFGLTPATNITADASNPVWAFEPTTYLIYLKMDADAFKKTISKHNSENRVQLKYEHVVTKLELNVRRFLQHRPKYDAMFEKVTGMNLANYSKLLNQTVKK</sequence>
<dbReference type="AlphaFoldDB" id="A0AAN7HDF2"/>
<protein>
    <submittedName>
        <fullName evidence="1">Uncharacterized protein</fullName>
    </submittedName>
</protein>
<evidence type="ECO:0000313" key="2">
    <source>
        <dbReference type="Proteomes" id="UP001303647"/>
    </source>
</evidence>
<accession>A0AAN7HDF2</accession>
<proteinExistence type="predicted"/>